<gene>
    <name evidence="23" type="ORF">A7Q00_08620</name>
</gene>
<dbReference type="PROSITE" id="PS51296">
    <property type="entry name" value="RIESKE"/>
    <property type="match status" value="1"/>
</dbReference>
<evidence type="ECO:0000256" key="11">
    <source>
        <dbReference type="ARBA" id="ARBA00022723"/>
    </source>
</evidence>
<keyword evidence="12" id="KW-1278">Translocase</keyword>
<name>A0A1B6VXR1_9NEIS</name>
<dbReference type="OrthoDB" id="9767869at2"/>
<evidence type="ECO:0000313" key="23">
    <source>
        <dbReference type="EMBL" id="OAM41601.1"/>
    </source>
</evidence>
<evidence type="ECO:0000256" key="3">
    <source>
        <dbReference type="ARBA" id="ARBA00010651"/>
    </source>
</evidence>
<keyword evidence="14" id="KW-1133">Transmembrane helix</keyword>
<comment type="subunit">
    <text evidence="4 21">The main subunits of complex b-c1 are: cytochrome b, cytochrome c1 and the Rieske protein.</text>
</comment>
<evidence type="ECO:0000256" key="17">
    <source>
        <dbReference type="ARBA" id="ARBA00023136"/>
    </source>
</evidence>
<evidence type="ECO:0000256" key="7">
    <source>
        <dbReference type="ARBA" id="ARBA00022448"/>
    </source>
</evidence>
<keyword evidence="10" id="KW-0001">2Fe-2S</keyword>
<keyword evidence="15" id="KW-0408">Iron</keyword>
<dbReference type="InterPro" id="IPR006311">
    <property type="entry name" value="TAT_signal"/>
</dbReference>
<dbReference type="PANTHER" id="PTHR10134">
    <property type="entry name" value="CYTOCHROME B-C1 COMPLEX SUBUNIT RIESKE, MITOCHONDRIAL"/>
    <property type="match status" value="1"/>
</dbReference>
<dbReference type="GO" id="GO:0005886">
    <property type="term" value="C:plasma membrane"/>
    <property type="evidence" value="ECO:0007669"/>
    <property type="project" value="UniProtKB-SubCell"/>
</dbReference>
<protein>
    <recommendedName>
        <fullName evidence="6 20">Ubiquinol-cytochrome c reductase iron-sulfur subunit</fullName>
        <ecNumber evidence="5 20">7.1.1.8</ecNumber>
    </recommendedName>
</protein>
<dbReference type="SUPFAM" id="SSF50022">
    <property type="entry name" value="ISP domain"/>
    <property type="match status" value="1"/>
</dbReference>
<evidence type="ECO:0000256" key="4">
    <source>
        <dbReference type="ARBA" id="ARBA00011649"/>
    </source>
</evidence>
<dbReference type="GO" id="GO:0008121">
    <property type="term" value="F:quinol-cytochrome-c reductase activity"/>
    <property type="evidence" value="ECO:0007669"/>
    <property type="project" value="UniProtKB-EC"/>
</dbReference>
<evidence type="ECO:0000259" key="22">
    <source>
        <dbReference type="PROSITE" id="PS51296"/>
    </source>
</evidence>
<dbReference type="Gene3D" id="1.20.5.510">
    <property type="entry name" value="Single helix bin"/>
    <property type="match status" value="1"/>
</dbReference>
<comment type="catalytic activity">
    <reaction evidence="19 20">
        <text>a quinol + 2 Fe(III)-[cytochrome c](out) = a quinone + 2 Fe(II)-[cytochrome c](out) + 2 H(+)(out)</text>
        <dbReference type="Rhea" id="RHEA:11484"/>
        <dbReference type="Rhea" id="RHEA-COMP:10350"/>
        <dbReference type="Rhea" id="RHEA-COMP:14399"/>
        <dbReference type="ChEBI" id="CHEBI:15378"/>
        <dbReference type="ChEBI" id="CHEBI:24646"/>
        <dbReference type="ChEBI" id="CHEBI:29033"/>
        <dbReference type="ChEBI" id="CHEBI:29034"/>
        <dbReference type="ChEBI" id="CHEBI:132124"/>
        <dbReference type="EC" id="7.1.1.8"/>
    </reaction>
</comment>
<dbReference type="InterPro" id="IPR005805">
    <property type="entry name" value="Rieske_Fe-S_prot_C"/>
</dbReference>
<evidence type="ECO:0000256" key="16">
    <source>
        <dbReference type="ARBA" id="ARBA00023014"/>
    </source>
</evidence>
<dbReference type="Pfam" id="PF00355">
    <property type="entry name" value="Rieske"/>
    <property type="match status" value="1"/>
</dbReference>
<dbReference type="AlphaFoldDB" id="A0A1B6VXR1"/>
<dbReference type="NCBIfam" id="TIGR01416">
    <property type="entry name" value="Rieske_proteo"/>
    <property type="match status" value="1"/>
</dbReference>
<comment type="miscellaneous">
    <text evidence="20">The Rieske protein is a high potential 2Fe-2S protein.</text>
</comment>
<dbReference type="Gene3D" id="2.102.10.10">
    <property type="entry name" value="Rieske [2Fe-2S] iron-sulphur domain"/>
    <property type="match status" value="1"/>
</dbReference>
<keyword evidence="13 20" id="KW-0249">Electron transport</keyword>
<keyword evidence="9" id="KW-0812">Transmembrane</keyword>
<dbReference type="PROSITE" id="PS51318">
    <property type="entry name" value="TAT"/>
    <property type="match status" value="1"/>
</dbReference>
<dbReference type="EC" id="7.1.1.8" evidence="5 20"/>
<evidence type="ECO:0000256" key="2">
    <source>
        <dbReference type="ARBA" id="ARBA00004162"/>
    </source>
</evidence>
<accession>A0A1B6VXR1</accession>
<keyword evidence="7 20" id="KW-0813">Transport</keyword>
<dbReference type="EMBL" id="LXSQ01000020">
    <property type="protein sequence ID" value="OAM41601.1"/>
    <property type="molecule type" value="Genomic_DNA"/>
</dbReference>
<evidence type="ECO:0000256" key="5">
    <source>
        <dbReference type="ARBA" id="ARBA00012951"/>
    </source>
</evidence>
<dbReference type="InterPro" id="IPR014349">
    <property type="entry name" value="Rieske_Fe-S_prot"/>
</dbReference>
<evidence type="ECO:0000256" key="8">
    <source>
        <dbReference type="ARBA" id="ARBA00022475"/>
    </source>
</evidence>
<dbReference type="RefSeq" id="WP_064090140.1">
    <property type="nucleotide sequence ID" value="NZ_LXSQ01000020.1"/>
</dbReference>
<evidence type="ECO:0000256" key="20">
    <source>
        <dbReference type="RuleBase" id="RU004494"/>
    </source>
</evidence>
<comment type="function">
    <text evidence="1">Component of the ubiquinol-cytochrome c reductase complex (complex III or cytochrome b-c1 complex), which is a respiratory chain that generates an electrochemical potential coupled to ATP synthesis.</text>
</comment>
<dbReference type="InterPro" id="IPR019470">
    <property type="entry name" value="Ubiq_cytC_Rdtase_Fe-S_su_TAT"/>
</dbReference>
<evidence type="ECO:0000256" key="13">
    <source>
        <dbReference type="ARBA" id="ARBA00022982"/>
    </source>
</evidence>
<feature type="domain" description="Rieske" evidence="22">
    <location>
        <begin position="90"/>
        <end position="192"/>
    </location>
</feature>
<comment type="subcellular location">
    <subcellularLocation>
        <location evidence="2">Cell membrane</location>
        <topology evidence="2">Single-pass membrane protein</topology>
    </subcellularLocation>
</comment>
<keyword evidence="11" id="KW-0479">Metal-binding</keyword>
<evidence type="ECO:0000256" key="21">
    <source>
        <dbReference type="RuleBase" id="RU004497"/>
    </source>
</evidence>
<dbReference type="InterPro" id="IPR006317">
    <property type="entry name" value="Ubiquinol_cyt_c_Rdtase_Fe-S-su"/>
</dbReference>
<sequence>MTNQEINQERRRFLVLATAGAAGVGALGVAKPFVASFFPSEKAKAAGAPIDIDVSKIEAGQLVTAEWRGKPIWVLNRTEQQLKDLPSLNGELVDPSSAAADQQPKYCQNELRSIKGKDNIWVAIGICTHLGCSPTFRPDLAPADLGANWKGGFFCPCHGSKFDLAGRVFKGVPAPSNLVIPPYKYLSETTIRVGEDG</sequence>
<evidence type="ECO:0000256" key="1">
    <source>
        <dbReference type="ARBA" id="ARBA00002444"/>
    </source>
</evidence>
<comment type="cofactor">
    <cofactor evidence="20">
        <name>[2Fe-2S] cluster</name>
        <dbReference type="ChEBI" id="CHEBI:190135"/>
    </cofactor>
    <text evidence="20">Binds 1 [2Fe-2S] cluster per subunit.</text>
</comment>
<dbReference type="PRINTS" id="PR00162">
    <property type="entry name" value="RIESKE"/>
</dbReference>
<keyword evidence="8" id="KW-1003">Cell membrane</keyword>
<evidence type="ECO:0000313" key="24">
    <source>
        <dbReference type="Proteomes" id="UP000077726"/>
    </source>
</evidence>
<evidence type="ECO:0000256" key="9">
    <source>
        <dbReference type="ARBA" id="ARBA00022692"/>
    </source>
</evidence>
<organism evidence="23 24">
    <name type="scientific">Eikenella halliae</name>
    <dbReference type="NCBI Taxonomy" id="1795832"/>
    <lineage>
        <taxon>Bacteria</taxon>
        <taxon>Pseudomonadati</taxon>
        <taxon>Pseudomonadota</taxon>
        <taxon>Betaproteobacteria</taxon>
        <taxon>Neisseriales</taxon>
        <taxon>Neisseriaceae</taxon>
        <taxon>Eikenella</taxon>
    </lineage>
</organism>
<evidence type="ECO:0000256" key="18">
    <source>
        <dbReference type="ARBA" id="ARBA00023157"/>
    </source>
</evidence>
<dbReference type="GO" id="GO:0046872">
    <property type="term" value="F:metal ion binding"/>
    <property type="evidence" value="ECO:0007669"/>
    <property type="project" value="UniProtKB-KW"/>
</dbReference>
<keyword evidence="18" id="KW-1015">Disulfide bond</keyword>
<evidence type="ECO:0000256" key="6">
    <source>
        <dbReference type="ARBA" id="ARBA00019816"/>
    </source>
</evidence>
<dbReference type="InterPro" id="IPR036922">
    <property type="entry name" value="Rieske_2Fe-2S_sf"/>
</dbReference>
<dbReference type="CDD" id="cd03470">
    <property type="entry name" value="Rieske_cytochrome_bc1"/>
    <property type="match status" value="1"/>
</dbReference>
<proteinExistence type="inferred from homology"/>
<keyword evidence="17" id="KW-0472">Membrane</keyword>
<dbReference type="InterPro" id="IPR017941">
    <property type="entry name" value="Rieske_2Fe-2S"/>
</dbReference>
<dbReference type="STRING" id="1795832.A7Q00_08620"/>
<evidence type="ECO:0000256" key="15">
    <source>
        <dbReference type="ARBA" id="ARBA00023004"/>
    </source>
</evidence>
<evidence type="ECO:0000256" key="14">
    <source>
        <dbReference type="ARBA" id="ARBA00022989"/>
    </source>
</evidence>
<keyword evidence="16" id="KW-0411">Iron-sulfur</keyword>
<evidence type="ECO:0000256" key="12">
    <source>
        <dbReference type="ARBA" id="ARBA00022967"/>
    </source>
</evidence>
<dbReference type="Proteomes" id="UP000077726">
    <property type="component" value="Unassembled WGS sequence"/>
</dbReference>
<evidence type="ECO:0000256" key="19">
    <source>
        <dbReference type="ARBA" id="ARBA00029351"/>
    </source>
</evidence>
<comment type="caution">
    <text evidence="23">The sequence shown here is derived from an EMBL/GenBank/DDBJ whole genome shotgun (WGS) entry which is preliminary data.</text>
</comment>
<reference evidence="24" key="1">
    <citation type="submission" date="2016-05" db="EMBL/GenBank/DDBJ databases">
        <title>Draft genome of Corynebacterium afermentans subsp. afermentans LCDC 88199T.</title>
        <authorList>
            <person name="Bernier A.-M."/>
            <person name="Bernard K."/>
        </authorList>
    </citation>
    <scope>NUCLEOTIDE SEQUENCE [LARGE SCALE GENOMIC DNA]</scope>
    <source>
        <strain evidence="24">NML130454</strain>
    </source>
</reference>
<dbReference type="GO" id="GO:0051537">
    <property type="term" value="F:2 iron, 2 sulfur cluster binding"/>
    <property type="evidence" value="ECO:0007669"/>
    <property type="project" value="UniProtKB-KW"/>
</dbReference>
<evidence type="ECO:0000256" key="10">
    <source>
        <dbReference type="ARBA" id="ARBA00022714"/>
    </source>
</evidence>
<keyword evidence="24" id="KW-1185">Reference proteome</keyword>
<dbReference type="Pfam" id="PF10399">
    <property type="entry name" value="UCR_Fe-S_N"/>
    <property type="match status" value="1"/>
</dbReference>
<comment type="similarity">
    <text evidence="3">Belongs to the Rieske iron-sulfur protein family.</text>
</comment>